<gene>
    <name evidence="3" type="ORF">GDO54_003233</name>
</gene>
<evidence type="ECO:0000313" key="4">
    <source>
        <dbReference type="Proteomes" id="UP001181693"/>
    </source>
</evidence>
<dbReference type="AlphaFoldDB" id="A0AAV2ZUT2"/>
<evidence type="ECO:0000256" key="2">
    <source>
        <dbReference type="SAM" id="Phobius"/>
    </source>
</evidence>
<evidence type="ECO:0000313" key="3">
    <source>
        <dbReference type="EMBL" id="DBA15767.1"/>
    </source>
</evidence>
<organism evidence="3 4">
    <name type="scientific">Pyxicephalus adspersus</name>
    <name type="common">African bullfrog</name>
    <dbReference type="NCBI Taxonomy" id="30357"/>
    <lineage>
        <taxon>Eukaryota</taxon>
        <taxon>Metazoa</taxon>
        <taxon>Chordata</taxon>
        <taxon>Craniata</taxon>
        <taxon>Vertebrata</taxon>
        <taxon>Euteleostomi</taxon>
        <taxon>Amphibia</taxon>
        <taxon>Batrachia</taxon>
        <taxon>Anura</taxon>
        <taxon>Neobatrachia</taxon>
        <taxon>Ranoidea</taxon>
        <taxon>Pyxicephalidae</taxon>
        <taxon>Pyxicephalinae</taxon>
        <taxon>Pyxicephalus</taxon>
    </lineage>
</organism>
<name>A0AAV2ZUT2_PYXAD</name>
<evidence type="ECO:0000256" key="1">
    <source>
        <dbReference type="SAM" id="MobiDB-lite"/>
    </source>
</evidence>
<protein>
    <submittedName>
        <fullName evidence="3">Uncharacterized protein</fullName>
    </submittedName>
</protein>
<keyword evidence="4" id="KW-1185">Reference proteome</keyword>
<reference evidence="3" key="1">
    <citation type="thesis" date="2020" institute="ProQuest LLC" country="789 East Eisenhower Parkway, Ann Arbor, MI, USA">
        <title>Comparative Genomics and Chromosome Evolution.</title>
        <authorList>
            <person name="Mudd A.B."/>
        </authorList>
    </citation>
    <scope>NUCLEOTIDE SEQUENCE</scope>
    <source>
        <strain evidence="3">1538</strain>
        <tissue evidence="3">Blood</tissue>
    </source>
</reference>
<sequence>MDVDPPLSIQEEGTFIDRKKLVAYKPEPEQADTDTQSSPDEVQKVPEDSQVGLEEKKRRKRKKRRRRKLKKCVITSSTFTKTDWKDHFWILTCLSFLLIAGTTAFSVQKLTMEEVPENQHDRSEEPVYKSFSEDVCTAEMKVTDPPIIMNLNSEIQTLNPSVQCPDKAKHFGIESCFKGKFFLKVSFKKGRNEFLFIEHGKERSPPTIVYMNSEACYLSVEDQTTTKPKRSDDGEANKDTKAINNSGGVWALCLILLLLGALLFVAKYKREQEQQFSRLLEQEEVNVENGAQNGRT</sequence>
<accession>A0AAV2ZUT2</accession>
<feature type="transmembrane region" description="Helical" evidence="2">
    <location>
        <begin position="247"/>
        <end position="266"/>
    </location>
</feature>
<keyword evidence="2" id="KW-0812">Transmembrane</keyword>
<comment type="caution">
    <text evidence="3">The sequence shown here is derived from an EMBL/GenBank/DDBJ whole genome shotgun (WGS) entry which is preliminary data.</text>
</comment>
<dbReference type="EMBL" id="DYDO01000011">
    <property type="protein sequence ID" value="DBA15767.1"/>
    <property type="molecule type" value="Genomic_DNA"/>
</dbReference>
<dbReference type="Proteomes" id="UP001181693">
    <property type="component" value="Unassembled WGS sequence"/>
</dbReference>
<feature type="region of interest" description="Disordered" evidence="1">
    <location>
        <begin position="1"/>
        <end position="64"/>
    </location>
</feature>
<proteinExistence type="predicted"/>
<keyword evidence="2" id="KW-1133">Transmembrane helix</keyword>
<keyword evidence="2" id="KW-0472">Membrane</keyword>
<feature type="transmembrane region" description="Helical" evidence="2">
    <location>
        <begin position="88"/>
        <end position="107"/>
    </location>
</feature>